<feature type="chain" id="PRO_5037041075" evidence="2">
    <location>
        <begin position="21"/>
        <end position="666"/>
    </location>
</feature>
<feature type="signal peptide" evidence="2">
    <location>
        <begin position="1"/>
        <end position="20"/>
    </location>
</feature>
<dbReference type="InterPro" id="IPR015919">
    <property type="entry name" value="Cadherin-like_sf"/>
</dbReference>
<dbReference type="AlphaFoldDB" id="A0A975MPV5"/>
<dbReference type="KEGG" id="mpad:KEF85_04490"/>
<dbReference type="GO" id="GO:0016020">
    <property type="term" value="C:membrane"/>
    <property type="evidence" value="ECO:0007669"/>
    <property type="project" value="InterPro"/>
</dbReference>
<organism evidence="3 4">
    <name type="scientific">Methylomonas paludis</name>
    <dbReference type="NCBI Taxonomy" id="1173101"/>
    <lineage>
        <taxon>Bacteria</taxon>
        <taxon>Pseudomonadati</taxon>
        <taxon>Pseudomonadota</taxon>
        <taxon>Gammaproteobacteria</taxon>
        <taxon>Methylococcales</taxon>
        <taxon>Methylococcaceae</taxon>
        <taxon>Methylomonas</taxon>
    </lineage>
</organism>
<dbReference type="EMBL" id="CP073754">
    <property type="protein sequence ID" value="QWF71740.1"/>
    <property type="molecule type" value="Genomic_DNA"/>
</dbReference>
<reference evidence="3" key="1">
    <citation type="submission" date="2021-04" db="EMBL/GenBank/DDBJ databases">
        <title>Draft genome sequence data of methanotrophic Methylovulum sp. strain S1L and Methylomonas sp. strain S2AM isolated from boreal lake water columns.</title>
        <authorList>
            <person name="Rissanen A.J."/>
            <person name="Mangayil R."/>
            <person name="Svenning M.M."/>
            <person name="Khanongnuch R."/>
        </authorList>
    </citation>
    <scope>NUCLEOTIDE SEQUENCE</scope>
    <source>
        <strain evidence="3">S2AM</strain>
    </source>
</reference>
<feature type="region of interest" description="Disordered" evidence="1">
    <location>
        <begin position="281"/>
        <end position="302"/>
    </location>
</feature>
<evidence type="ECO:0000313" key="4">
    <source>
        <dbReference type="Proteomes" id="UP000676649"/>
    </source>
</evidence>
<dbReference type="InterPro" id="IPR013783">
    <property type="entry name" value="Ig-like_fold"/>
</dbReference>
<accession>A0A975MPV5</accession>
<evidence type="ECO:0000256" key="2">
    <source>
        <dbReference type="SAM" id="SignalP"/>
    </source>
</evidence>
<keyword evidence="4" id="KW-1185">Reference proteome</keyword>
<dbReference type="Pfam" id="PF05345">
    <property type="entry name" value="He_PIG"/>
    <property type="match status" value="3"/>
</dbReference>
<proteinExistence type="predicted"/>
<keyword evidence="2" id="KW-0732">Signal</keyword>
<dbReference type="RefSeq" id="WP_215583522.1">
    <property type="nucleotide sequence ID" value="NZ_CP073754.1"/>
</dbReference>
<evidence type="ECO:0000313" key="3">
    <source>
        <dbReference type="EMBL" id="QWF71740.1"/>
    </source>
</evidence>
<gene>
    <name evidence="3" type="ORF">KEF85_04490</name>
</gene>
<sequence length="666" mass="68296">MTKRSSLLLLLASMAAPAYAQVFGSLANFDVVNDTGKTAHGFEIDIEGIHSSDITSLFGAANRWPNMERYGNPTVTDTGTGVKIVYEATYNGSWSAGTPSGGLPVSPSDSCWPLGAKAYGPLYPCDHFGVSTSVSTPNVTYSWLVETSPGASTLTPVQATVPNPVWTVTPVPPVANIPQPPKVNVLIVAPQPNTYEFGEPRWVKVTATGTLKNVAVEDLVAENAIIKKANTQTQLEWQLLQVDSGAPGSGQIDLTGVALDPGATGVVYRFEFYKYTGQRDPATNEALVGPNGDTPGASGPSAGDLGQFIVAQNAGINFDGKIPAAPPIPVAPSLNASIAGAVVGTPYSQLITATPGNAGDSLSFTVTGLPAGLSFNTLSNTIVGTPTTVGTYALTITVTDKVNGTSTTGKTQLQVADAPIVFNLSFNPAAINWPFSQTFSSKGGYGAITYSIFGSLPAGLKLSGNTLSGKPTKLGTYPLTVTAKDSLGYSQVANANLVVGTTCAASNKIINNVTARAPVWIDIDGGVANGGESVIIPAANATTINSPLTAATAFKPGNLASFTGTLDQAHTFCVASKLTLAQGLTLPAITLANGQVNHSYPAVSVAPTGGIKPYTIAVANLPAGLIFSAGKISGTPTKAGTYSVGFSVTDSNGQKVYFTSSLLIKP</sequence>
<evidence type="ECO:0000256" key="1">
    <source>
        <dbReference type="SAM" id="MobiDB-lite"/>
    </source>
</evidence>
<dbReference type="Proteomes" id="UP000676649">
    <property type="component" value="Chromosome"/>
</dbReference>
<dbReference type="GO" id="GO:0005509">
    <property type="term" value="F:calcium ion binding"/>
    <property type="evidence" value="ECO:0007669"/>
    <property type="project" value="InterPro"/>
</dbReference>
<dbReference type="SUPFAM" id="SSF49313">
    <property type="entry name" value="Cadherin-like"/>
    <property type="match status" value="3"/>
</dbReference>
<name>A0A975MPV5_9GAMM</name>
<dbReference type="Gene3D" id="2.60.40.10">
    <property type="entry name" value="Immunoglobulins"/>
    <property type="match status" value="3"/>
</dbReference>
<protein>
    <submittedName>
        <fullName evidence="3">Ig domain-containing protein</fullName>
    </submittedName>
</protein>